<proteinExistence type="predicted"/>
<dbReference type="EMBL" id="JBHFFA010000007">
    <property type="protein sequence ID" value="KAL2611957.1"/>
    <property type="molecule type" value="Genomic_DNA"/>
</dbReference>
<evidence type="ECO:0000313" key="1">
    <source>
        <dbReference type="EMBL" id="KAL2611957.1"/>
    </source>
</evidence>
<dbReference type="Proteomes" id="UP001605036">
    <property type="component" value="Unassembled WGS sequence"/>
</dbReference>
<gene>
    <name evidence="1" type="ORF">R1flu_023649</name>
</gene>
<accession>A0ABD1XSM1</accession>
<evidence type="ECO:0000313" key="2">
    <source>
        <dbReference type="Proteomes" id="UP001605036"/>
    </source>
</evidence>
<comment type="caution">
    <text evidence="1">The sequence shown here is derived from an EMBL/GenBank/DDBJ whole genome shotgun (WGS) entry which is preliminary data.</text>
</comment>
<dbReference type="AlphaFoldDB" id="A0ABD1XSM1"/>
<protein>
    <submittedName>
        <fullName evidence="1">Uncharacterized protein</fullName>
    </submittedName>
</protein>
<sequence>MAEDGVVREESFTVQFGLLLKNSPGNRTGKENHHLLGAPQVGRSIDLKRQFSQVLSRSEFLTFAGRLV</sequence>
<name>A0ABD1XSM1_9MARC</name>
<keyword evidence="2" id="KW-1185">Reference proteome</keyword>
<organism evidence="1 2">
    <name type="scientific">Riccia fluitans</name>
    <dbReference type="NCBI Taxonomy" id="41844"/>
    <lineage>
        <taxon>Eukaryota</taxon>
        <taxon>Viridiplantae</taxon>
        <taxon>Streptophyta</taxon>
        <taxon>Embryophyta</taxon>
        <taxon>Marchantiophyta</taxon>
        <taxon>Marchantiopsida</taxon>
        <taxon>Marchantiidae</taxon>
        <taxon>Marchantiales</taxon>
        <taxon>Ricciaceae</taxon>
        <taxon>Riccia</taxon>
    </lineage>
</organism>
<reference evidence="1 2" key="1">
    <citation type="submission" date="2024-09" db="EMBL/GenBank/DDBJ databases">
        <title>Chromosome-scale assembly of Riccia fluitans.</title>
        <authorList>
            <person name="Paukszto L."/>
            <person name="Sawicki J."/>
            <person name="Karawczyk K."/>
            <person name="Piernik-Szablinska J."/>
            <person name="Szczecinska M."/>
            <person name="Mazdziarz M."/>
        </authorList>
    </citation>
    <scope>NUCLEOTIDE SEQUENCE [LARGE SCALE GENOMIC DNA]</scope>
    <source>
        <strain evidence="1">Rf_01</strain>
        <tissue evidence="1">Aerial parts of the thallus</tissue>
    </source>
</reference>